<protein>
    <recommendedName>
        <fullName evidence="4">Cadherin repeat domain-containing protein</fullName>
    </recommendedName>
</protein>
<dbReference type="RefSeq" id="WP_092053473.1">
    <property type="nucleotide sequence ID" value="NZ_FOJJ01000002.1"/>
</dbReference>
<comment type="caution">
    <text evidence="2">The sequence shown here is derived from an EMBL/GenBank/DDBJ whole genome shotgun (WGS) entry which is preliminary data.</text>
</comment>
<dbReference type="Gene3D" id="2.60.40.10">
    <property type="entry name" value="Immunoglobulins"/>
    <property type="match status" value="1"/>
</dbReference>
<dbReference type="SUPFAM" id="SSF49313">
    <property type="entry name" value="Cadherin-like"/>
    <property type="match status" value="1"/>
</dbReference>
<dbReference type="Pfam" id="PF05345">
    <property type="entry name" value="He_PIG"/>
    <property type="match status" value="1"/>
</dbReference>
<dbReference type="GO" id="GO:0016020">
    <property type="term" value="C:membrane"/>
    <property type="evidence" value="ECO:0007669"/>
    <property type="project" value="InterPro"/>
</dbReference>
<dbReference type="PROSITE" id="PS51257">
    <property type="entry name" value="PROKAR_LIPOPROTEIN"/>
    <property type="match status" value="1"/>
</dbReference>
<organism evidence="2 3">
    <name type="scientific">Trichloromonas acetexigens</name>
    <dbReference type="NCBI Taxonomy" id="38815"/>
    <lineage>
        <taxon>Bacteria</taxon>
        <taxon>Pseudomonadati</taxon>
        <taxon>Thermodesulfobacteriota</taxon>
        <taxon>Desulfuromonadia</taxon>
        <taxon>Desulfuromonadales</taxon>
        <taxon>Trichloromonadaceae</taxon>
        <taxon>Trichloromonas</taxon>
    </lineage>
</organism>
<dbReference type="InterPro" id="IPR013783">
    <property type="entry name" value="Ig-like_fold"/>
</dbReference>
<dbReference type="OrthoDB" id="9770696at2"/>
<keyword evidence="3" id="KW-1185">Reference proteome</keyword>
<evidence type="ECO:0008006" key="4">
    <source>
        <dbReference type="Google" id="ProtNLM"/>
    </source>
</evidence>
<feature type="signal peptide" evidence="1">
    <location>
        <begin position="1"/>
        <end position="19"/>
    </location>
</feature>
<evidence type="ECO:0000256" key="1">
    <source>
        <dbReference type="SAM" id="SignalP"/>
    </source>
</evidence>
<evidence type="ECO:0000313" key="3">
    <source>
        <dbReference type="Proteomes" id="UP000317155"/>
    </source>
</evidence>
<dbReference type="Proteomes" id="UP000317155">
    <property type="component" value="Unassembled WGS sequence"/>
</dbReference>
<sequence>MTKRLKCILVSLSIALLFACGQEPIPNQVEKTGAEKQAVSPPTTPPEKADTVDIRLVPERPKSGECLKAIVTGKKDSLVLKWRVNGVELPEQRGNSLCDANLRRDDLVEAYLAGTEIRAEVTISNTPPRILEVSANMEAFQQREGIRIVAVTTDSEGDEVELRYRWLINDEEDPFSTSETLAADRYRKGDRIQVEVTPFDGFDEGNSLISRTLTIPNTPPHIVSSPPAGFTDSQYIYQIQAVDPDGDELIYRLDEAPAGMSIDEVGQIRWTLTEATPGTYPIKITAEDPDGGKITQTFTITLASPER</sequence>
<proteinExistence type="predicted"/>
<accession>A0A550J879</accession>
<dbReference type="AlphaFoldDB" id="A0A550J879"/>
<gene>
    <name evidence="2" type="ORF">FL622_12920</name>
</gene>
<dbReference type="GO" id="GO:0005509">
    <property type="term" value="F:calcium ion binding"/>
    <property type="evidence" value="ECO:0007669"/>
    <property type="project" value="InterPro"/>
</dbReference>
<evidence type="ECO:0000313" key="2">
    <source>
        <dbReference type="EMBL" id="TRO79449.1"/>
    </source>
</evidence>
<dbReference type="InterPro" id="IPR015919">
    <property type="entry name" value="Cadherin-like_sf"/>
</dbReference>
<dbReference type="EMBL" id="VJVV01000010">
    <property type="protein sequence ID" value="TRO79449.1"/>
    <property type="molecule type" value="Genomic_DNA"/>
</dbReference>
<feature type="chain" id="PRO_5021848973" description="Cadherin repeat domain-containing protein" evidence="1">
    <location>
        <begin position="20"/>
        <end position="307"/>
    </location>
</feature>
<reference evidence="2 3" key="1">
    <citation type="submission" date="2019-07" db="EMBL/GenBank/DDBJ databases">
        <title>Insights of Desulfuromonas acetexigens electromicrobiology.</title>
        <authorList>
            <person name="Katuri K."/>
            <person name="Sapireddy V."/>
            <person name="Shaw D.R."/>
            <person name="Saikaly P."/>
        </authorList>
    </citation>
    <scope>NUCLEOTIDE SEQUENCE [LARGE SCALE GENOMIC DNA]</scope>
    <source>
        <strain evidence="2 3">2873</strain>
    </source>
</reference>
<name>A0A550J879_9BACT</name>
<keyword evidence="1" id="KW-0732">Signal</keyword>